<dbReference type="InterPro" id="IPR014284">
    <property type="entry name" value="RNA_pol_sigma-70_dom"/>
</dbReference>
<keyword evidence="2 6" id="KW-0805">Transcription regulation</keyword>
<evidence type="ECO:0000256" key="6">
    <source>
        <dbReference type="RuleBase" id="RU000716"/>
    </source>
</evidence>
<keyword evidence="3 6" id="KW-0731">Sigma factor</keyword>
<evidence type="ECO:0000256" key="1">
    <source>
        <dbReference type="ARBA" id="ARBA00010641"/>
    </source>
</evidence>
<evidence type="ECO:0000259" key="7">
    <source>
        <dbReference type="Pfam" id="PF04542"/>
    </source>
</evidence>
<dbReference type="Gene3D" id="1.10.10.10">
    <property type="entry name" value="Winged helix-like DNA-binding domain superfamily/Winged helix DNA-binding domain"/>
    <property type="match status" value="1"/>
</dbReference>
<dbReference type="Proteomes" id="UP000031366">
    <property type="component" value="Unassembled WGS sequence"/>
</dbReference>
<sequence length="187" mass="22103">MVVIYICDDNMLMEQTKNGDTKAFEQLVLRHREKAIGFAFSFLTDAYMAEDIVQESFAAIYINRHRYKAKNTFKTFLFAVIRNKCIDFIRKNKDSNIVSLEDINLVSTEPTLYELMEQQERLKYSAKLLNSLKTDYRTAFCLYEIYGFSYKEIAEIMDKSLPQIKIILYRARSKLQKYVEGDMQNEK</sequence>
<dbReference type="InterPro" id="IPR013324">
    <property type="entry name" value="RNA_pol_sigma_r3/r4-like"/>
</dbReference>
<evidence type="ECO:0000256" key="3">
    <source>
        <dbReference type="ARBA" id="ARBA00023082"/>
    </source>
</evidence>
<evidence type="ECO:0000259" key="8">
    <source>
        <dbReference type="Pfam" id="PF08281"/>
    </source>
</evidence>
<dbReference type="EMBL" id="AYSO01000017">
    <property type="protein sequence ID" value="KIE46335.1"/>
    <property type="molecule type" value="Genomic_DNA"/>
</dbReference>
<dbReference type="GO" id="GO:0016987">
    <property type="term" value="F:sigma factor activity"/>
    <property type="evidence" value="ECO:0007669"/>
    <property type="project" value="UniProtKB-KW"/>
</dbReference>
<feature type="domain" description="RNA polymerase sigma factor 70 region 4 type 2" evidence="8">
    <location>
        <begin position="127"/>
        <end position="175"/>
    </location>
</feature>
<dbReference type="CDD" id="cd06171">
    <property type="entry name" value="Sigma70_r4"/>
    <property type="match status" value="1"/>
</dbReference>
<protein>
    <recommendedName>
        <fullName evidence="6">RNA polymerase sigma factor</fullName>
    </recommendedName>
</protein>
<accession>A0A0C1UG13</accession>
<keyword evidence="5 6" id="KW-0804">Transcription</keyword>
<dbReference type="PANTHER" id="PTHR43133">
    <property type="entry name" value="RNA POLYMERASE ECF-TYPE SIGMA FACTO"/>
    <property type="match status" value="1"/>
</dbReference>
<proteinExistence type="inferred from homology"/>
<dbReference type="PANTHER" id="PTHR43133:SF8">
    <property type="entry name" value="RNA POLYMERASE SIGMA FACTOR HI_1459-RELATED"/>
    <property type="match status" value="1"/>
</dbReference>
<gene>
    <name evidence="9" type="ORF">U732_1739</name>
</gene>
<evidence type="ECO:0000256" key="4">
    <source>
        <dbReference type="ARBA" id="ARBA00023125"/>
    </source>
</evidence>
<dbReference type="InterPro" id="IPR036388">
    <property type="entry name" value="WH-like_DNA-bd_sf"/>
</dbReference>
<dbReference type="STRING" id="29341.RSJ17_16825"/>
<dbReference type="InterPro" id="IPR000838">
    <property type="entry name" value="RNA_pol_sigma70_ECF_CS"/>
</dbReference>
<name>A0A0C1UG13_9CLOT</name>
<dbReference type="GO" id="GO:0006950">
    <property type="term" value="P:response to stress"/>
    <property type="evidence" value="ECO:0007669"/>
    <property type="project" value="UniProtKB-ARBA"/>
</dbReference>
<dbReference type="InterPro" id="IPR007627">
    <property type="entry name" value="RNA_pol_sigma70_r2"/>
</dbReference>
<evidence type="ECO:0000313" key="10">
    <source>
        <dbReference type="Proteomes" id="UP000031366"/>
    </source>
</evidence>
<dbReference type="SUPFAM" id="SSF88659">
    <property type="entry name" value="Sigma3 and sigma4 domains of RNA polymerase sigma factors"/>
    <property type="match status" value="1"/>
</dbReference>
<dbReference type="AlphaFoldDB" id="A0A0C1UG13"/>
<dbReference type="SUPFAM" id="SSF88946">
    <property type="entry name" value="Sigma2 domain of RNA polymerase sigma factors"/>
    <property type="match status" value="1"/>
</dbReference>
<feature type="domain" description="RNA polymerase sigma-70 region 2" evidence="7">
    <location>
        <begin position="27"/>
        <end position="93"/>
    </location>
</feature>
<organism evidence="9 10">
    <name type="scientific">Clostridium argentinense CDC 2741</name>
    <dbReference type="NCBI Taxonomy" id="1418104"/>
    <lineage>
        <taxon>Bacteria</taxon>
        <taxon>Bacillati</taxon>
        <taxon>Bacillota</taxon>
        <taxon>Clostridia</taxon>
        <taxon>Eubacteriales</taxon>
        <taxon>Clostridiaceae</taxon>
        <taxon>Clostridium</taxon>
    </lineage>
</organism>
<dbReference type="Pfam" id="PF04542">
    <property type="entry name" value="Sigma70_r2"/>
    <property type="match status" value="1"/>
</dbReference>
<dbReference type="GO" id="GO:0003677">
    <property type="term" value="F:DNA binding"/>
    <property type="evidence" value="ECO:0007669"/>
    <property type="project" value="UniProtKB-KW"/>
</dbReference>
<evidence type="ECO:0000313" key="9">
    <source>
        <dbReference type="EMBL" id="KIE46335.1"/>
    </source>
</evidence>
<dbReference type="PROSITE" id="PS01063">
    <property type="entry name" value="SIGMA70_ECF"/>
    <property type="match status" value="1"/>
</dbReference>
<dbReference type="GO" id="GO:0006352">
    <property type="term" value="P:DNA-templated transcription initiation"/>
    <property type="evidence" value="ECO:0007669"/>
    <property type="project" value="InterPro"/>
</dbReference>
<dbReference type="Gene3D" id="1.10.1740.10">
    <property type="match status" value="1"/>
</dbReference>
<evidence type="ECO:0000256" key="5">
    <source>
        <dbReference type="ARBA" id="ARBA00023163"/>
    </source>
</evidence>
<dbReference type="Pfam" id="PF08281">
    <property type="entry name" value="Sigma70_r4_2"/>
    <property type="match status" value="1"/>
</dbReference>
<comment type="caution">
    <text evidence="9">The sequence shown here is derived from an EMBL/GenBank/DDBJ whole genome shotgun (WGS) entry which is preliminary data.</text>
</comment>
<dbReference type="InterPro" id="IPR039425">
    <property type="entry name" value="RNA_pol_sigma-70-like"/>
</dbReference>
<evidence type="ECO:0000256" key="2">
    <source>
        <dbReference type="ARBA" id="ARBA00023015"/>
    </source>
</evidence>
<comment type="similarity">
    <text evidence="1 6">Belongs to the sigma-70 factor family. ECF subfamily.</text>
</comment>
<dbReference type="NCBIfam" id="TIGR02937">
    <property type="entry name" value="sigma70-ECF"/>
    <property type="match status" value="1"/>
</dbReference>
<dbReference type="InterPro" id="IPR013325">
    <property type="entry name" value="RNA_pol_sigma_r2"/>
</dbReference>
<keyword evidence="10" id="KW-1185">Reference proteome</keyword>
<dbReference type="InterPro" id="IPR013249">
    <property type="entry name" value="RNA_pol_sigma70_r4_t2"/>
</dbReference>
<keyword evidence="4 6" id="KW-0238">DNA-binding</keyword>
<reference evidence="9 10" key="1">
    <citation type="journal article" date="2015" name="Infect. Genet. Evol.">
        <title>Genomic sequences of six botulinum neurotoxin-producing strains representing three clostridial species illustrate the mobility and diversity of botulinum neurotoxin genes.</title>
        <authorList>
            <person name="Smith T.J."/>
            <person name="Hill K.K."/>
            <person name="Xie G."/>
            <person name="Foley B.T."/>
            <person name="Williamson C.H."/>
            <person name="Foster J.T."/>
            <person name="Johnson S.L."/>
            <person name="Chertkov O."/>
            <person name="Teshima H."/>
            <person name="Gibbons H.S."/>
            <person name="Johnsky L.A."/>
            <person name="Karavis M.A."/>
            <person name="Smith L.A."/>
        </authorList>
    </citation>
    <scope>NUCLEOTIDE SEQUENCE [LARGE SCALE GENOMIC DNA]</scope>
    <source>
        <strain evidence="9 10">CDC 2741</strain>
    </source>
</reference>